<evidence type="ECO:0000256" key="6">
    <source>
        <dbReference type="ARBA" id="ARBA00023125"/>
    </source>
</evidence>
<dbReference type="AlphaFoldDB" id="A0A3G4VNZ5"/>
<dbReference type="EC" id="3.4.-.-" evidence="8"/>
<dbReference type="Gene3D" id="3.90.1680.10">
    <property type="entry name" value="SOS response associated peptidase-like"/>
    <property type="match status" value="1"/>
</dbReference>
<dbReference type="GO" id="GO:0003697">
    <property type="term" value="F:single-stranded DNA binding"/>
    <property type="evidence" value="ECO:0007669"/>
    <property type="project" value="InterPro"/>
</dbReference>
<evidence type="ECO:0000313" key="10">
    <source>
        <dbReference type="Proteomes" id="UP000279760"/>
    </source>
</evidence>
<protein>
    <recommendedName>
        <fullName evidence="8">Abasic site processing protein</fullName>
        <ecNumber evidence="8">3.4.-.-</ecNumber>
    </recommendedName>
</protein>
<organism evidence="9 10">
    <name type="scientific">Vibrio mediterranei</name>
    <dbReference type="NCBI Taxonomy" id="689"/>
    <lineage>
        <taxon>Bacteria</taxon>
        <taxon>Pseudomonadati</taxon>
        <taxon>Pseudomonadota</taxon>
        <taxon>Gammaproteobacteria</taxon>
        <taxon>Vibrionales</taxon>
        <taxon>Vibrionaceae</taxon>
        <taxon>Vibrio</taxon>
    </lineage>
</organism>
<dbReference type="InterPro" id="IPR036590">
    <property type="entry name" value="SRAP-like"/>
</dbReference>
<evidence type="ECO:0000256" key="2">
    <source>
        <dbReference type="ARBA" id="ARBA00022670"/>
    </source>
</evidence>
<evidence type="ECO:0000256" key="5">
    <source>
        <dbReference type="ARBA" id="ARBA00023124"/>
    </source>
</evidence>
<dbReference type="InterPro" id="IPR003738">
    <property type="entry name" value="SRAP"/>
</dbReference>
<gene>
    <name evidence="9" type="ORF">ECB94_25355</name>
</gene>
<dbReference type="PANTHER" id="PTHR13604:SF0">
    <property type="entry name" value="ABASIC SITE PROCESSING PROTEIN HMCES"/>
    <property type="match status" value="1"/>
</dbReference>
<name>A0A3G4VNZ5_9VIBR</name>
<sequence length="192" mass="21538">MCGRLNIIDDPFSQFVSRQLGIAFYAAPNLDIRPSEQLQCIVASPEQVLFQFPLSWGIRTSWSSKLIINAQAETVSIKPTFQQAFALHRVVIPCSGWYEWSQGTSCAENKTKCSFYAADNSPLYMAAIGYPESKRVITLTTAPTQKYLRYHHRMPALLAADSVSDWLNCNAREAEALLKSGLIRNAWTCRPA</sequence>
<dbReference type="SUPFAM" id="SSF143081">
    <property type="entry name" value="BB1717-like"/>
    <property type="match status" value="1"/>
</dbReference>
<dbReference type="GO" id="GO:0008233">
    <property type="term" value="F:peptidase activity"/>
    <property type="evidence" value="ECO:0007669"/>
    <property type="project" value="UniProtKB-KW"/>
</dbReference>
<keyword evidence="4 8" id="KW-0378">Hydrolase</keyword>
<dbReference type="EMBL" id="CP033578">
    <property type="protein sequence ID" value="AYV24581.1"/>
    <property type="molecule type" value="Genomic_DNA"/>
</dbReference>
<dbReference type="Pfam" id="PF02586">
    <property type="entry name" value="SRAP"/>
    <property type="match status" value="1"/>
</dbReference>
<keyword evidence="3" id="KW-0227">DNA damage</keyword>
<dbReference type="Proteomes" id="UP000279760">
    <property type="component" value="Chromosome 2"/>
</dbReference>
<keyword evidence="6" id="KW-0238">DNA-binding</keyword>
<evidence type="ECO:0000256" key="4">
    <source>
        <dbReference type="ARBA" id="ARBA00022801"/>
    </source>
</evidence>
<keyword evidence="5" id="KW-0190">Covalent protein-DNA linkage</keyword>
<evidence type="ECO:0000256" key="1">
    <source>
        <dbReference type="ARBA" id="ARBA00008136"/>
    </source>
</evidence>
<evidence type="ECO:0000313" key="9">
    <source>
        <dbReference type="EMBL" id="AYV24581.1"/>
    </source>
</evidence>
<evidence type="ECO:0000256" key="8">
    <source>
        <dbReference type="RuleBase" id="RU364100"/>
    </source>
</evidence>
<evidence type="ECO:0000256" key="3">
    <source>
        <dbReference type="ARBA" id="ARBA00022763"/>
    </source>
</evidence>
<accession>A0A3G4VNZ5</accession>
<reference evidence="9 10" key="1">
    <citation type="submission" date="2018-11" db="EMBL/GenBank/DDBJ databases">
        <title>Complete Genome Sequence of Vbrio mediterranei 117-T6: a Potential Pathogen Bacteria Isolated from the Conchocelis of Pyropia.</title>
        <authorList>
            <person name="Liu Q."/>
        </authorList>
    </citation>
    <scope>NUCLEOTIDE SEQUENCE [LARGE SCALE GENOMIC DNA]</scope>
    <source>
        <strain evidence="9 10">117-T6</strain>
    </source>
</reference>
<dbReference type="RefSeq" id="WP_124942059.1">
    <property type="nucleotide sequence ID" value="NZ_CP033578.1"/>
</dbReference>
<dbReference type="GO" id="GO:0016829">
    <property type="term" value="F:lyase activity"/>
    <property type="evidence" value="ECO:0007669"/>
    <property type="project" value="UniProtKB-KW"/>
</dbReference>
<dbReference type="PANTHER" id="PTHR13604">
    <property type="entry name" value="DC12-RELATED"/>
    <property type="match status" value="1"/>
</dbReference>
<proteinExistence type="inferred from homology"/>
<evidence type="ECO:0000256" key="7">
    <source>
        <dbReference type="ARBA" id="ARBA00023239"/>
    </source>
</evidence>
<comment type="similarity">
    <text evidence="1 8">Belongs to the SOS response-associated peptidase family.</text>
</comment>
<dbReference type="GO" id="GO:0006508">
    <property type="term" value="P:proteolysis"/>
    <property type="evidence" value="ECO:0007669"/>
    <property type="project" value="UniProtKB-KW"/>
</dbReference>
<keyword evidence="7" id="KW-0456">Lyase</keyword>
<dbReference type="GO" id="GO:0106300">
    <property type="term" value="P:protein-DNA covalent cross-linking repair"/>
    <property type="evidence" value="ECO:0007669"/>
    <property type="project" value="InterPro"/>
</dbReference>
<keyword evidence="2 8" id="KW-0645">Protease</keyword>